<name>A0A520MVF5_9GAMM</name>
<evidence type="ECO:0000313" key="3">
    <source>
        <dbReference type="EMBL" id="RZO25211.1"/>
    </source>
</evidence>
<evidence type="ECO:0000256" key="1">
    <source>
        <dbReference type="SAM" id="Phobius"/>
    </source>
</evidence>
<dbReference type="Gene3D" id="3.30.1150.10">
    <property type="match status" value="1"/>
</dbReference>
<protein>
    <recommendedName>
        <fullName evidence="2">TonB C-terminal domain-containing protein</fullName>
    </recommendedName>
</protein>
<evidence type="ECO:0000259" key="2">
    <source>
        <dbReference type="Pfam" id="PF03544"/>
    </source>
</evidence>
<dbReference type="InterPro" id="IPR037682">
    <property type="entry name" value="TonB_C"/>
</dbReference>
<accession>A0A520MVF5</accession>
<feature type="domain" description="TonB C-terminal" evidence="2">
    <location>
        <begin position="139"/>
        <end position="189"/>
    </location>
</feature>
<keyword evidence="1" id="KW-1133">Transmembrane helix</keyword>
<proteinExistence type="predicted"/>
<evidence type="ECO:0000313" key="4">
    <source>
        <dbReference type="Proteomes" id="UP000315498"/>
    </source>
</evidence>
<dbReference type="EMBL" id="SHBG01000009">
    <property type="protein sequence ID" value="RZO25211.1"/>
    <property type="molecule type" value="Genomic_DNA"/>
</dbReference>
<dbReference type="Proteomes" id="UP000315498">
    <property type="component" value="Unassembled WGS sequence"/>
</dbReference>
<keyword evidence="1" id="KW-0812">Transmembrane</keyword>
<keyword evidence="1" id="KW-0472">Membrane</keyword>
<dbReference type="AlphaFoldDB" id="A0A520MVF5"/>
<dbReference type="SUPFAM" id="SSF74653">
    <property type="entry name" value="TolA/TonB C-terminal domain"/>
    <property type="match status" value="1"/>
</dbReference>
<dbReference type="Pfam" id="PF03544">
    <property type="entry name" value="TonB_C"/>
    <property type="match status" value="1"/>
</dbReference>
<gene>
    <name evidence="3" type="ORF">EVA94_01545</name>
</gene>
<dbReference type="GO" id="GO:0055085">
    <property type="term" value="P:transmembrane transport"/>
    <property type="evidence" value="ECO:0007669"/>
    <property type="project" value="InterPro"/>
</dbReference>
<organism evidence="3 4">
    <name type="scientific">SAR86 cluster bacterium</name>
    <dbReference type="NCBI Taxonomy" id="2030880"/>
    <lineage>
        <taxon>Bacteria</taxon>
        <taxon>Pseudomonadati</taxon>
        <taxon>Pseudomonadota</taxon>
        <taxon>Gammaproteobacteria</taxon>
        <taxon>SAR86 cluster</taxon>
    </lineage>
</organism>
<sequence>MSSLYSSSTNSKRSLTFNKSFILSILIHSFLIFGISITTYYKLPLLQESPIINVKFANSNQDIMTNTNIENVQDFSKDFSNSENGNMNSSKKMSQSFKIKKLEANSIVNSEEAVYLNLWQRQIESTGDNIISENESYFDGKVQIMATIDIYGNLINSKILISSGNNIIDEMAIKILQESAPFAPFNKSMSSEYSVLEIVRDWNFSSN</sequence>
<feature type="transmembrane region" description="Helical" evidence="1">
    <location>
        <begin position="21"/>
        <end position="41"/>
    </location>
</feature>
<reference evidence="3 4" key="1">
    <citation type="submission" date="2019-02" db="EMBL/GenBank/DDBJ databases">
        <title>Prokaryotic population dynamics and viral predation in marine succession experiment using metagenomics: the confinement effect.</title>
        <authorList>
            <person name="Haro-Moreno J.M."/>
            <person name="Rodriguez-Valera F."/>
            <person name="Lopez-Perez M."/>
        </authorList>
    </citation>
    <scope>NUCLEOTIDE SEQUENCE [LARGE SCALE GENOMIC DNA]</scope>
    <source>
        <strain evidence="3">MED-G161</strain>
    </source>
</reference>
<comment type="caution">
    <text evidence="3">The sequence shown here is derived from an EMBL/GenBank/DDBJ whole genome shotgun (WGS) entry which is preliminary data.</text>
</comment>